<name>A0A0C9V8K1_SPHS4</name>
<keyword evidence="3" id="KW-1185">Reference proteome</keyword>
<dbReference type="AlphaFoldDB" id="A0A0C9V8K1"/>
<feature type="compositionally biased region" description="Polar residues" evidence="1">
    <location>
        <begin position="11"/>
        <end position="21"/>
    </location>
</feature>
<feature type="compositionally biased region" description="Polar residues" evidence="1">
    <location>
        <begin position="284"/>
        <end position="307"/>
    </location>
</feature>
<gene>
    <name evidence="2" type="ORF">M422DRAFT_47942</name>
</gene>
<reference evidence="2 3" key="1">
    <citation type="submission" date="2014-06" db="EMBL/GenBank/DDBJ databases">
        <title>Evolutionary Origins and Diversification of the Mycorrhizal Mutualists.</title>
        <authorList>
            <consortium name="DOE Joint Genome Institute"/>
            <consortium name="Mycorrhizal Genomics Consortium"/>
            <person name="Kohler A."/>
            <person name="Kuo A."/>
            <person name="Nagy L.G."/>
            <person name="Floudas D."/>
            <person name="Copeland A."/>
            <person name="Barry K.W."/>
            <person name="Cichocki N."/>
            <person name="Veneault-Fourrey C."/>
            <person name="LaButti K."/>
            <person name="Lindquist E.A."/>
            <person name="Lipzen A."/>
            <person name="Lundell T."/>
            <person name="Morin E."/>
            <person name="Murat C."/>
            <person name="Riley R."/>
            <person name="Ohm R."/>
            <person name="Sun H."/>
            <person name="Tunlid A."/>
            <person name="Henrissat B."/>
            <person name="Grigoriev I.V."/>
            <person name="Hibbett D.S."/>
            <person name="Martin F."/>
        </authorList>
    </citation>
    <scope>NUCLEOTIDE SEQUENCE [LARGE SCALE GENOMIC DNA]</scope>
    <source>
        <strain evidence="2 3">SS14</strain>
    </source>
</reference>
<dbReference type="EMBL" id="KN837124">
    <property type="protein sequence ID" value="KIJ43309.1"/>
    <property type="molecule type" value="Genomic_DNA"/>
</dbReference>
<feature type="compositionally biased region" description="Polar residues" evidence="1">
    <location>
        <begin position="44"/>
        <end position="66"/>
    </location>
</feature>
<feature type="region of interest" description="Disordered" evidence="1">
    <location>
        <begin position="231"/>
        <end position="307"/>
    </location>
</feature>
<feature type="region of interest" description="Disordered" evidence="1">
    <location>
        <begin position="155"/>
        <end position="174"/>
    </location>
</feature>
<accession>A0A0C9V8K1</accession>
<feature type="compositionally biased region" description="Low complexity" evidence="1">
    <location>
        <begin position="264"/>
        <end position="281"/>
    </location>
</feature>
<dbReference type="HOGENOM" id="CLU_906640_0_0_1"/>
<feature type="region of interest" description="Disordered" evidence="1">
    <location>
        <begin position="1"/>
        <end position="83"/>
    </location>
</feature>
<evidence type="ECO:0000313" key="2">
    <source>
        <dbReference type="EMBL" id="KIJ43309.1"/>
    </source>
</evidence>
<protein>
    <submittedName>
        <fullName evidence="2">Uncharacterized protein</fullName>
    </submittedName>
</protein>
<dbReference type="Proteomes" id="UP000054279">
    <property type="component" value="Unassembled WGS sequence"/>
</dbReference>
<evidence type="ECO:0000313" key="3">
    <source>
        <dbReference type="Proteomes" id="UP000054279"/>
    </source>
</evidence>
<evidence type="ECO:0000256" key="1">
    <source>
        <dbReference type="SAM" id="MobiDB-lite"/>
    </source>
</evidence>
<sequence>MSRKSVRMAAKNQSNAQITTASSKSPPQPKPARGRRAAKGKQATTKSTGLTPESANSSLVLSQPTPSAFGPPPGIGGTSFTPEVEGALLEEHDPYFQRPAVSDEEENTVTGDIDEELEPHYHIQDVMFPHMHVPVSGSESLQLPNQLNQVEMQAGNTVKASQRKSALSQMSRKKSRMVPDQAVLVELFNQHSAIQQISGNSSTALPSVVPGSATAPSAKAVDVIPSVTASQTSARPVVSVEECTPSTTGTPAAEDVSQPILEQPVVLTSPTVSSTLPTKPVHSPDSTSAHSTTPGKISGIQTFVMTR</sequence>
<organism evidence="2 3">
    <name type="scientific">Sphaerobolus stellatus (strain SS14)</name>
    <dbReference type="NCBI Taxonomy" id="990650"/>
    <lineage>
        <taxon>Eukaryota</taxon>
        <taxon>Fungi</taxon>
        <taxon>Dikarya</taxon>
        <taxon>Basidiomycota</taxon>
        <taxon>Agaricomycotina</taxon>
        <taxon>Agaricomycetes</taxon>
        <taxon>Phallomycetidae</taxon>
        <taxon>Geastrales</taxon>
        <taxon>Sphaerobolaceae</taxon>
        <taxon>Sphaerobolus</taxon>
    </lineage>
</organism>
<feature type="compositionally biased region" description="Polar residues" evidence="1">
    <location>
        <begin position="155"/>
        <end position="170"/>
    </location>
</feature>
<proteinExistence type="predicted"/>